<name>A0ABU8SMD5_9LACO</name>
<feature type="domain" description="Cyanophage baseplate Pam3 plug gp18" evidence="1">
    <location>
        <begin position="4"/>
        <end position="107"/>
    </location>
</feature>
<dbReference type="EMBL" id="JAWMWH010000003">
    <property type="protein sequence ID" value="MEJ6401039.1"/>
    <property type="molecule type" value="Genomic_DNA"/>
</dbReference>
<keyword evidence="3" id="KW-1185">Reference proteome</keyword>
<comment type="caution">
    <text evidence="2">The sequence shown here is derived from an EMBL/GenBank/DDBJ whole genome shotgun (WGS) entry which is preliminary data.</text>
</comment>
<proteinExistence type="predicted"/>
<accession>A0ABU8SMD5</accession>
<dbReference type="Pfam" id="PF22479">
    <property type="entry name" value="Pam3_gp18"/>
    <property type="match status" value="1"/>
</dbReference>
<dbReference type="InterPro" id="IPR054252">
    <property type="entry name" value="Pam3_gp18"/>
</dbReference>
<organism evidence="2 3">
    <name type="scientific">Nicoliella lavandulae</name>
    <dbReference type="NCBI Taxonomy" id="3082954"/>
    <lineage>
        <taxon>Bacteria</taxon>
        <taxon>Bacillati</taxon>
        <taxon>Bacillota</taxon>
        <taxon>Bacilli</taxon>
        <taxon>Lactobacillales</taxon>
        <taxon>Lactobacillaceae</taxon>
        <taxon>Nicoliella</taxon>
    </lineage>
</organism>
<protein>
    <recommendedName>
        <fullName evidence="1">Cyanophage baseplate Pam3 plug gp18 domain-containing protein</fullName>
    </recommendedName>
</protein>
<dbReference type="RefSeq" id="WP_339960887.1">
    <property type="nucleotide sequence ID" value="NZ_JAWMWH010000003.1"/>
</dbReference>
<sequence>MVHDYIPVDIDAIMDGGYTQLIDLDSGTYEFAFYFNPINRVFYVDLHDEDGNDIKAGEPICLNQPLWRNVNKDKLPPETITPLDESGIATTIKPSNFGDTVQLCIDNIGDDSDD</sequence>
<evidence type="ECO:0000313" key="2">
    <source>
        <dbReference type="EMBL" id="MEJ6401039.1"/>
    </source>
</evidence>
<gene>
    <name evidence="2" type="ORF">R4146_07770</name>
</gene>
<evidence type="ECO:0000313" key="3">
    <source>
        <dbReference type="Proteomes" id="UP001370590"/>
    </source>
</evidence>
<reference evidence="2 3" key="1">
    <citation type="submission" date="2023-10" db="EMBL/GenBank/DDBJ databases">
        <title>Nicoliella lavandulae sp. nov. isolated from Lavandula angustifolia flowers.</title>
        <authorList>
            <person name="Alcantara C."/>
            <person name="Zuniga M."/>
            <person name="Landete J.M."/>
            <person name="Monedero V."/>
        </authorList>
    </citation>
    <scope>NUCLEOTIDE SEQUENCE [LARGE SCALE GENOMIC DNA]</scope>
    <source>
        <strain evidence="2 3">Es01</strain>
    </source>
</reference>
<dbReference type="Proteomes" id="UP001370590">
    <property type="component" value="Unassembled WGS sequence"/>
</dbReference>
<evidence type="ECO:0000259" key="1">
    <source>
        <dbReference type="Pfam" id="PF22479"/>
    </source>
</evidence>